<sequence>MNHGSKPLLSRRTFLGAAAAGAGLGMTQWTPAFTITPAEAADASPPDFPGSMEVYQQAWSNWSGEIRVSSVWTCSPRTPQDVVTLANWAHAQGWRLRARGAGHGWSPLLEASGAAADVLMVDTTRHLTAVSVAGGSPACVTAQCGATMLSLLTAAEEAGYGLTNVPAAGDVTLGGVLAIGGHGSSVPAEGEELLAGHTYGSVSNLVVSLTAVVWDSAEGAYVLKTFERDDPDIGAFLVNLGRAFLTEATLRVGPNTRLRCRSSFTTSADALFAPPASAGDNSFAALVKRSGRVETIWFPFTAAPWLKVWTVKPTKPLLSRQVDSPFNYTFCDWVSPETSDFASDIVRGNVAVTPAFENLQFGNCSLGSITTATWDIWGWAKNTQLYVRPTTLRVTANGYAILCARGDVQRVVSEFYDYLRTVLADYEKAGQYPMNGPWEVRVTGLDDPADCGVAGAVSPLLSAVRTRPDQPSWDTAVWMDVLSLPGTPQSQRFFREVEQWVLSNYTGDYAGVRAEWSKGWGYSGTAAWSDPTMLADTVPASYREGQEVGGTWDTAREILGRYDPARIYSSPLLDALMP</sequence>
<keyword evidence="3" id="KW-0560">Oxidoreductase</keyword>
<evidence type="ECO:0000313" key="5">
    <source>
        <dbReference type="EMBL" id="TQE35843.1"/>
    </source>
</evidence>
<dbReference type="InterPro" id="IPR010031">
    <property type="entry name" value="FAD_lactone_oxidase-like"/>
</dbReference>
<dbReference type="InterPro" id="IPR016164">
    <property type="entry name" value="FAD-linked_Oxase-like_C"/>
</dbReference>
<dbReference type="InterPro" id="IPR016169">
    <property type="entry name" value="FAD-bd_PCMH_sub2"/>
</dbReference>
<accession>A0AAE8W3T0</accession>
<dbReference type="PROSITE" id="PS51387">
    <property type="entry name" value="FAD_PCMH"/>
    <property type="match status" value="1"/>
</dbReference>
<protein>
    <submittedName>
        <fullName evidence="5">FAD-binding protein</fullName>
    </submittedName>
</protein>
<dbReference type="PROSITE" id="PS51318">
    <property type="entry name" value="TAT"/>
    <property type="match status" value="1"/>
</dbReference>
<feature type="domain" description="FAD-binding PCMH-type" evidence="4">
    <location>
        <begin position="65"/>
        <end position="255"/>
    </location>
</feature>
<dbReference type="Proteomes" id="UP000318720">
    <property type="component" value="Unassembled WGS sequence"/>
</dbReference>
<dbReference type="InterPro" id="IPR016170">
    <property type="entry name" value="Cytok_DH_C_sf"/>
</dbReference>
<organism evidence="5 6">
    <name type="scientific">Streptomyces ipomoeae</name>
    <dbReference type="NCBI Taxonomy" id="103232"/>
    <lineage>
        <taxon>Bacteria</taxon>
        <taxon>Bacillati</taxon>
        <taxon>Actinomycetota</taxon>
        <taxon>Actinomycetes</taxon>
        <taxon>Kitasatosporales</taxon>
        <taxon>Streptomycetaceae</taxon>
        <taxon>Streptomyces</taxon>
    </lineage>
</organism>
<dbReference type="InterPro" id="IPR016166">
    <property type="entry name" value="FAD-bd_PCMH"/>
</dbReference>
<dbReference type="InterPro" id="IPR006094">
    <property type="entry name" value="Oxid_FAD_bind_N"/>
</dbReference>
<comment type="caution">
    <text evidence="5">The sequence shown here is derived from an EMBL/GenBank/DDBJ whole genome shotgun (WGS) entry which is preliminary data.</text>
</comment>
<gene>
    <name evidence="5" type="ORF">Sipo8835_12500</name>
</gene>
<dbReference type="AlphaFoldDB" id="A0AAE8W3T0"/>
<dbReference type="SUPFAM" id="SSF55103">
    <property type="entry name" value="FAD-linked oxidases, C-terminal domain"/>
    <property type="match status" value="1"/>
</dbReference>
<dbReference type="GO" id="GO:0016899">
    <property type="term" value="F:oxidoreductase activity, acting on the CH-OH group of donors, oxygen as acceptor"/>
    <property type="evidence" value="ECO:0007669"/>
    <property type="project" value="InterPro"/>
</dbReference>
<dbReference type="Gene3D" id="1.10.45.10">
    <property type="entry name" value="Vanillyl-alcohol Oxidase, Chain A, domain 4"/>
    <property type="match status" value="1"/>
</dbReference>
<dbReference type="EMBL" id="SPAZ01000101">
    <property type="protein sequence ID" value="TQE35843.1"/>
    <property type="molecule type" value="Genomic_DNA"/>
</dbReference>
<dbReference type="Gene3D" id="3.40.462.10">
    <property type="entry name" value="FAD-linked oxidases, C-terminal domain"/>
    <property type="match status" value="1"/>
</dbReference>
<evidence type="ECO:0000256" key="1">
    <source>
        <dbReference type="ARBA" id="ARBA00022630"/>
    </source>
</evidence>
<evidence type="ECO:0000259" key="4">
    <source>
        <dbReference type="PROSITE" id="PS51387"/>
    </source>
</evidence>
<evidence type="ECO:0000313" key="6">
    <source>
        <dbReference type="Proteomes" id="UP000318720"/>
    </source>
</evidence>
<dbReference type="Gene3D" id="3.30.465.10">
    <property type="match status" value="1"/>
</dbReference>
<dbReference type="Pfam" id="PF09129">
    <property type="entry name" value="Chol_subst-bind"/>
    <property type="match status" value="1"/>
</dbReference>
<evidence type="ECO:0000256" key="3">
    <source>
        <dbReference type="ARBA" id="ARBA00023002"/>
    </source>
</evidence>
<name>A0AAE8W3T0_9ACTN</name>
<dbReference type="GO" id="GO:0071949">
    <property type="term" value="F:FAD binding"/>
    <property type="evidence" value="ECO:0007669"/>
    <property type="project" value="InterPro"/>
</dbReference>
<dbReference type="PANTHER" id="PTHR43762:SF1">
    <property type="entry name" value="D-ARABINONO-1,4-LACTONE OXIDASE"/>
    <property type="match status" value="1"/>
</dbReference>
<reference evidence="5 6" key="1">
    <citation type="submission" date="2019-03" db="EMBL/GenBank/DDBJ databases">
        <title>Comparative genomic analyses of the sweetpotato soil rot pathogen, Streptomyces ipomoeae.</title>
        <authorList>
            <person name="Ruschel Soares N."/>
            <person name="Badger J.H."/>
            <person name="Huguet-Tapia J.C."/>
            <person name="Clark C.A."/>
            <person name="Pettis G.S."/>
        </authorList>
    </citation>
    <scope>NUCLEOTIDE SEQUENCE [LARGE SCALE GENOMIC DNA]</scope>
    <source>
        <strain evidence="5 6">88-35</strain>
    </source>
</reference>
<dbReference type="InterPro" id="IPR015213">
    <property type="entry name" value="Cholesterol_OX_subst-bd"/>
</dbReference>
<dbReference type="PANTHER" id="PTHR43762">
    <property type="entry name" value="L-GULONOLACTONE OXIDASE"/>
    <property type="match status" value="1"/>
</dbReference>
<proteinExistence type="predicted"/>
<evidence type="ECO:0000256" key="2">
    <source>
        <dbReference type="ARBA" id="ARBA00022827"/>
    </source>
</evidence>
<dbReference type="SUPFAM" id="SSF56176">
    <property type="entry name" value="FAD-binding/transporter-associated domain-like"/>
    <property type="match status" value="1"/>
</dbReference>
<dbReference type="InterPro" id="IPR006311">
    <property type="entry name" value="TAT_signal"/>
</dbReference>
<keyword evidence="1" id="KW-0285">Flavoprotein</keyword>
<dbReference type="InterPro" id="IPR036318">
    <property type="entry name" value="FAD-bd_PCMH-like_sf"/>
</dbReference>
<dbReference type="Pfam" id="PF01565">
    <property type="entry name" value="FAD_binding_4"/>
    <property type="match status" value="1"/>
</dbReference>
<keyword evidence="2" id="KW-0274">FAD</keyword>
<dbReference type="InterPro" id="IPR016167">
    <property type="entry name" value="FAD-bd_PCMH_sub1"/>
</dbReference>
<dbReference type="InterPro" id="IPR016171">
    <property type="entry name" value="Vanillyl_alc_oxidase_C-sub2"/>
</dbReference>
<dbReference type="RefSeq" id="WP_009342084.1">
    <property type="nucleotide sequence ID" value="NZ_JARAVA010000344.1"/>
</dbReference>
<dbReference type="Gene3D" id="3.30.43.10">
    <property type="entry name" value="Uridine Diphospho-n-acetylenolpyruvylglucosamine Reductase, domain 2"/>
    <property type="match status" value="1"/>
</dbReference>